<accession>A0A7X3LXU6</accession>
<dbReference type="SUPFAM" id="SSF75445">
    <property type="entry name" value="D-ribose-5-phosphate isomerase (RpiA), lid domain"/>
    <property type="match status" value="1"/>
</dbReference>
<sequence>MSDELKRKAAAAALEEVGGGMRIGIGTGSTAEHFIRLLGERVRGGLDIVGVPTSERSAALSREEGIRLSTLEELPELDLTIDGADELDDALNLIKGGGGALLREKIVATASKRMIVIADSSKHVRHLGAFPLPIEVVPFGLGSTERAVARVLETCGYEPRLSMREGRQDPFITDGGHHILDADLRQIADPNALSDALLRIPGVVDHGLFLGIAACAYIAGGDGVRRIEAAR</sequence>
<dbReference type="Pfam" id="PF06026">
    <property type="entry name" value="Rib_5-P_isom_A"/>
    <property type="match status" value="1"/>
</dbReference>
<dbReference type="NCBIfam" id="NF001924">
    <property type="entry name" value="PRK00702.1"/>
    <property type="match status" value="1"/>
</dbReference>
<dbReference type="FunFam" id="3.40.50.1360:FF:000001">
    <property type="entry name" value="Ribose-5-phosphate isomerase A"/>
    <property type="match status" value="1"/>
</dbReference>
<comment type="catalytic activity">
    <reaction evidence="1 3">
        <text>aldehydo-D-ribose 5-phosphate = D-ribulose 5-phosphate</text>
        <dbReference type="Rhea" id="RHEA:14657"/>
        <dbReference type="ChEBI" id="CHEBI:58121"/>
        <dbReference type="ChEBI" id="CHEBI:58273"/>
        <dbReference type="EC" id="5.3.1.6"/>
    </reaction>
</comment>
<protein>
    <recommendedName>
        <fullName evidence="3">Ribose-5-phosphate isomerase A</fullName>
        <ecNumber evidence="3">5.3.1.6</ecNumber>
    </recommendedName>
    <alternativeName>
        <fullName evidence="3">Phosphoriboisomerase A</fullName>
        <shortName evidence="3">PRI</shortName>
    </alternativeName>
</protein>
<feature type="binding site" evidence="3">
    <location>
        <begin position="82"/>
        <end position="85"/>
    </location>
    <ligand>
        <name>substrate</name>
    </ligand>
</feature>
<evidence type="ECO:0000313" key="5">
    <source>
        <dbReference type="Proteomes" id="UP000433101"/>
    </source>
</evidence>
<comment type="subunit">
    <text evidence="3">Homodimer.</text>
</comment>
<dbReference type="RefSeq" id="WP_160777353.1">
    <property type="nucleotide sequence ID" value="NZ_WUMV01000009.1"/>
</dbReference>
<dbReference type="PANTHER" id="PTHR43748:SF3">
    <property type="entry name" value="RIBOSE-5-PHOSPHATE ISOMERASE 3, CHLOROPLASTIC-RELATED"/>
    <property type="match status" value="1"/>
</dbReference>
<dbReference type="CDD" id="cd01398">
    <property type="entry name" value="RPI_A"/>
    <property type="match status" value="1"/>
</dbReference>
<evidence type="ECO:0000256" key="1">
    <source>
        <dbReference type="ARBA" id="ARBA00001713"/>
    </source>
</evidence>
<dbReference type="GO" id="GO:0004751">
    <property type="term" value="F:ribose-5-phosphate isomerase activity"/>
    <property type="evidence" value="ECO:0007669"/>
    <property type="project" value="UniProtKB-UniRule"/>
</dbReference>
<evidence type="ECO:0000256" key="2">
    <source>
        <dbReference type="ARBA" id="ARBA00023235"/>
    </source>
</evidence>
<gene>
    <name evidence="3 4" type="primary">rpiA</name>
    <name evidence="4" type="ORF">GR183_19605</name>
</gene>
<dbReference type="Proteomes" id="UP000433101">
    <property type="component" value="Unassembled WGS sequence"/>
</dbReference>
<dbReference type="EMBL" id="WUMV01000009">
    <property type="protein sequence ID" value="MXN67121.1"/>
    <property type="molecule type" value="Genomic_DNA"/>
</dbReference>
<comment type="similarity">
    <text evidence="3">Belongs to the ribose 5-phosphate isomerase family.</text>
</comment>
<dbReference type="HAMAP" id="MF_00170">
    <property type="entry name" value="Rib_5P_isom_A"/>
    <property type="match status" value="1"/>
</dbReference>
<dbReference type="PANTHER" id="PTHR43748">
    <property type="entry name" value="RIBOSE-5-PHOSPHATE ISOMERASE 3, CHLOROPLASTIC-RELATED"/>
    <property type="match status" value="1"/>
</dbReference>
<comment type="caution">
    <text evidence="4">The sequence shown here is derived from an EMBL/GenBank/DDBJ whole genome shotgun (WGS) entry which is preliminary data.</text>
</comment>
<dbReference type="InterPro" id="IPR037171">
    <property type="entry name" value="NagB/RpiA_transferase-like"/>
</dbReference>
<dbReference type="SUPFAM" id="SSF100950">
    <property type="entry name" value="NagB/RpiA/CoA transferase-like"/>
    <property type="match status" value="1"/>
</dbReference>
<keyword evidence="2 3" id="KW-0413">Isomerase</keyword>
<comment type="pathway">
    <text evidence="3">Carbohydrate degradation; pentose phosphate pathway; D-ribose 5-phosphate from D-ribulose 5-phosphate (non-oxidative stage): step 1/1.</text>
</comment>
<feature type="binding site" evidence="3">
    <location>
        <begin position="95"/>
        <end position="98"/>
    </location>
    <ligand>
        <name>substrate</name>
    </ligand>
</feature>
<reference evidence="4 5" key="1">
    <citation type="submission" date="2019-12" db="EMBL/GenBank/DDBJ databases">
        <authorList>
            <person name="Li M."/>
        </authorList>
    </citation>
    <scope>NUCLEOTIDE SEQUENCE [LARGE SCALE GENOMIC DNA]</scope>
    <source>
        <strain evidence="4 5">GBMRC 2046</strain>
    </source>
</reference>
<dbReference type="UniPathway" id="UPA00115">
    <property type="reaction ID" value="UER00412"/>
</dbReference>
<dbReference type="Gene3D" id="3.30.70.260">
    <property type="match status" value="1"/>
</dbReference>
<evidence type="ECO:0000256" key="3">
    <source>
        <dbReference type="HAMAP-Rule" id="MF_00170"/>
    </source>
</evidence>
<feature type="binding site" evidence="3">
    <location>
        <position position="122"/>
    </location>
    <ligand>
        <name>substrate</name>
    </ligand>
</feature>
<dbReference type="AlphaFoldDB" id="A0A7X3LXU6"/>
<evidence type="ECO:0000313" key="4">
    <source>
        <dbReference type="EMBL" id="MXN67121.1"/>
    </source>
</evidence>
<dbReference type="GO" id="GO:0009052">
    <property type="term" value="P:pentose-phosphate shunt, non-oxidative branch"/>
    <property type="evidence" value="ECO:0007669"/>
    <property type="project" value="UniProtKB-UniRule"/>
</dbReference>
<dbReference type="NCBIfam" id="TIGR00021">
    <property type="entry name" value="rpiA"/>
    <property type="match status" value="1"/>
</dbReference>
<proteinExistence type="inferred from homology"/>
<dbReference type="InterPro" id="IPR004788">
    <property type="entry name" value="Ribose5P_isomerase_type_A"/>
</dbReference>
<dbReference type="InterPro" id="IPR050262">
    <property type="entry name" value="Ribose-5P_isomerase"/>
</dbReference>
<name>A0A7X3LXU6_9HYPH</name>
<dbReference type="Gene3D" id="3.40.50.1360">
    <property type="match status" value="1"/>
</dbReference>
<keyword evidence="5" id="KW-1185">Reference proteome</keyword>
<feature type="active site" description="Proton acceptor" evidence="3">
    <location>
        <position position="104"/>
    </location>
</feature>
<organism evidence="4 5">
    <name type="scientific">Stappia sediminis</name>
    <dbReference type="NCBI Taxonomy" id="2692190"/>
    <lineage>
        <taxon>Bacteria</taxon>
        <taxon>Pseudomonadati</taxon>
        <taxon>Pseudomonadota</taxon>
        <taxon>Alphaproteobacteria</taxon>
        <taxon>Hyphomicrobiales</taxon>
        <taxon>Stappiaceae</taxon>
        <taxon>Stappia</taxon>
    </lineage>
</organism>
<feature type="binding site" evidence="3">
    <location>
        <begin position="27"/>
        <end position="30"/>
    </location>
    <ligand>
        <name>substrate</name>
    </ligand>
</feature>
<comment type="function">
    <text evidence="3">Catalyzes the reversible conversion of ribose-5-phosphate to ribulose 5-phosphate.</text>
</comment>
<dbReference type="EC" id="5.3.1.6" evidence="3"/>
<dbReference type="InterPro" id="IPR020672">
    <property type="entry name" value="Ribose5P_isomerase_typA_subgr"/>
</dbReference>